<dbReference type="OrthoDB" id="9955615at2"/>
<evidence type="ECO:0000313" key="2">
    <source>
        <dbReference type="Proteomes" id="UP000199476"/>
    </source>
</evidence>
<organism evidence="1 2">
    <name type="scientific">Halarsenatibacter silvermanii</name>
    <dbReference type="NCBI Taxonomy" id="321763"/>
    <lineage>
        <taxon>Bacteria</taxon>
        <taxon>Bacillati</taxon>
        <taxon>Bacillota</taxon>
        <taxon>Clostridia</taxon>
        <taxon>Halanaerobiales</taxon>
        <taxon>Halarsenatibacteraceae</taxon>
        <taxon>Halarsenatibacter</taxon>
    </lineage>
</organism>
<reference evidence="1 2" key="1">
    <citation type="submission" date="2016-10" db="EMBL/GenBank/DDBJ databases">
        <authorList>
            <person name="de Groot N.N."/>
        </authorList>
    </citation>
    <scope>NUCLEOTIDE SEQUENCE [LARGE SCALE GENOMIC DNA]</scope>
    <source>
        <strain evidence="1 2">SLAS-1</strain>
    </source>
</reference>
<protein>
    <submittedName>
        <fullName evidence="1">Uncharacterized protein</fullName>
    </submittedName>
</protein>
<keyword evidence="2" id="KW-1185">Reference proteome</keyword>
<dbReference type="RefSeq" id="WP_089761906.1">
    <property type="nucleotide sequence ID" value="NZ_FNGO01000029.1"/>
</dbReference>
<gene>
    <name evidence="1" type="ORF">SAMN04488692_1296</name>
</gene>
<sequence>MTCKACRVIPVEERQRCKNNIKCAFHEDGSFDNDNWCCQTMHKLKDFARDYGTYYHEVEGRSSISTLKIPENDIFNGYITISTCTEGGDTDNAVMINPSEHKPLTLDIAEMTADYYENLSSPVKRG</sequence>
<dbReference type="STRING" id="321763.SAMN04488692_1296"/>
<dbReference type="AlphaFoldDB" id="A0A1G9SI01"/>
<proteinExistence type="predicted"/>
<dbReference type="EMBL" id="FNGO01000029">
    <property type="protein sequence ID" value="SDM35103.1"/>
    <property type="molecule type" value="Genomic_DNA"/>
</dbReference>
<dbReference type="Proteomes" id="UP000199476">
    <property type="component" value="Unassembled WGS sequence"/>
</dbReference>
<name>A0A1G9SI01_9FIRM</name>
<accession>A0A1G9SI01</accession>
<evidence type="ECO:0000313" key="1">
    <source>
        <dbReference type="EMBL" id="SDM35103.1"/>
    </source>
</evidence>